<evidence type="ECO:0000256" key="1">
    <source>
        <dbReference type="SAM" id="MobiDB-lite"/>
    </source>
</evidence>
<accession>A0AA35Z3P9</accession>
<sequence length="184" mass="20319">MRVSSTPTESNTTRQGTPPPDTAAGGSRRRQPPPHGGGFPPKQVTHITHTTTKRTPIRFLACKQIQPPSWWRLATTGLVEKREEEEVVASNFNRWQWLLHGSFLQQGRSRRPVVGTYSSCNNHSSMVAATWPSPLPTAQNPPPVFISCHNGKRGIVALGSAASDLDTMVAMLENGREGDDWWEV</sequence>
<dbReference type="Proteomes" id="UP001177003">
    <property type="component" value="Chromosome 5"/>
</dbReference>
<feature type="compositionally biased region" description="Polar residues" evidence="1">
    <location>
        <begin position="1"/>
        <end position="16"/>
    </location>
</feature>
<evidence type="ECO:0000313" key="2">
    <source>
        <dbReference type="EMBL" id="CAI9285329.1"/>
    </source>
</evidence>
<organism evidence="2 3">
    <name type="scientific">Lactuca saligna</name>
    <name type="common">Willowleaf lettuce</name>
    <dbReference type="NCBI Taxonomy" id="75948"/>
    <lineage>
        <taxon>Eukaryota</taxon>
        <taxon>Viridiplantae</taxon>
        <taxon>Streptophyta</taxon>
        <taxon>Embryophyta</taxon>
        <taxon>Tracheophyta</taxon>
        <taxon>Spermatophyta</taxon>
        <taxon>Magnoliopsida</taxon>
        <taxon>eudicotyledons</taxon>
        <taxon>Gunneridae</taxon>
        <taxon>Pentapetalae</taxon>
        <taxon>asterids</taxon>
        <taxon>campanulids</taxon>
        <taxon>Asterales</taxon>
        <taxon>Asteraceae</taxon>
        <taxon>Cichorioideae</taxon>
        <taxon>Cichorieae</taxon>
        <taxon>Lactucinae</taxon>
        <taxon>Lactuca</taxon>
    </lineage>
</organism>
<proteinExistence type="predicted"/>
<name>A0AA35Z3P9_LACSI</name>
<dbReference type="EMBL" id="OX465081">
    <property type="protein sequence ID" value="CAI9285329.1"/>
    <property type="molecule type" value="Genomic_DNA"/>
</dbReference>
<feature type="region of interest" description="Disordered" evidence="1">
    <location>
        <begin position="1"/>
        <end position="46"/>
    </location>
</feature>
<gene>
    <name evidence="2" type="ORF">LSALG_LOCUS24803</name>
</gene>
<dbReference type="AlphaFoldDB" id="A0AA35Z3P9"/>
<reference evidence="2" key="1">
    <citation type="submission" date="2023-04" db="EMBL/GenBank/DDBJ databases">
        <authorList>
            <person name="Vijverberg K."/>
            <person name="Xiong W."/>
            <person name="Schranz E."/>
        </authorList>
    </citation>
    <scope>NUCLEOTIDE SEQUENCE</scope>
</reference>
<protein>
    <submittedName>
        <fullName evidence="2">Uncharacterized protein</fullName>
    </submittedName>
</protein>
<keyword evidence="3" id="KW-1185">Reference proteome</keyword>
<evidence type="ECO:0000313" key="3">
    <source>
        <dbReference type="Proteomes" id="UP001177003"/>
    </source>
</evidence>